<dbReference type="GO" id="GO:0015031">
    <property type="term" value="P:protein transport"/>
    <property type="evidence" value="ECO:0007669"/>
    <property type="project" value="UniProtKB-KW"/>
</dbReference>
<dbReference type="GO" id="GO:0000145">
    <property type="term" value="C:exocyst"/>
    <property type="evidence" value="ECO:0007669"/>
    <property type="project" value="UniProtKB-UniRule"/>
</dbReference>
<dbReference type="AlphaFoldDB" id="A0A409WSJ0"/>
<evidence type="ECO:0000313" key="7">
    <source>
        <dbReference type="Proteomes" id="UP000284706"/>
    </source>
</evidence>
<dbReference type="InterPro" id="IPR039481">
    <property type="entry name" value="EXOC2/Sec5_N_dom"/>
</dbReference>
<dbReference type="GO" id="GO:0006893">
    <property type="term" value="P:Golgi to plasma membrane transport"/>
    <property type="evidence" value="ECO:0007669"/>
    <property type="project" value="UniProtKB-UniRule"/>
</dbReference>
<dbReference type="Proteomes" id="UP000284706">
    <property type="component" value="Unassembled WGS sequence"/>
</dbReference>
<dbReference type="InParanoid" id="A0A409WSJ0"/>
<comment type="caution">
    <text evidence="6">The sequence shown here is derived from an EMBL/GenBank/DDBJ whole genome shotgun (WGS) entry which is preliminary data.</text>
</comment>
<organism evidence="6 7">
    <name type="scientific">Gymnopilus dilepis</name>
    <dbReference type="NCBI Taxonomy" id="231916"/>
    <lineage>
        <taxon>Eukaryota</taxon>
        <taxon>Fungi</taxon>
        <taxon>Dikarya</taxon>
        <taxon>Basidiomycota</taxon>
        <taxon>Agaricomycotina</taxon>
        <taxon>Agaricomycetes</taxon>
        <taxon>Agaricomycetidae</taxon>
        <taxon>Agaricales</taxon>
        <taxon>Agaricineae</taxon>
        <taxon>Hymenogastraceae</taxon>
        <taxon>Gymnopilus</taxon>
    </lineage>
</organism>
<comment type="subunit">
    <text evidence="4">Component of the exocyst complex.</text>
</comment>
<keyword evidence="2 4" id="KW-0813">Transport</keyword>
<dbReference type="STRING" id="231916.A0A409WSJ0"/>
<comment type="function">
    <text evidence="4">Component of the exocyst complex involved in the docking of exocytic vesicles with fusion sites on the plasma membrane.</text>
</comment>
<evidence type="ECO:0000256" key="2">
    <source>
        <dbReference type="ARBA" id="ARBA00022448"/>
    </source>
</evidence>
<dbReference type="PANTHER" id="PTHR13043:SF1">
    <property type="entry name" value="EXOCYST COMPLEX COMPONENT 2"/>
    <property type="match status" value="1"/>
</dbReference>
<reference evidence="6 7" key="1">
    <citation type="journal article" date="2018" name="Evol. Lett.">
        <title>Horizontal gene cluster transfer increased hallucinogenic mushroom diversity.</title>
        <authorList>
            <person name="Reynolds H.T."/>
            <person name="Vijayakumar V."/>
            <person name="Gluck-Thaler E."/>
            <person name="Korotkin H.B."/>
            <person name="Matheny P.B."/>
            <person name="Slot J.C."/>
        </authorList>
    </citation>
    <scope>NUCLEOTIDE SEQUENCE [LARGE SCALE GENOMIC DNA]</scope>
    <source>
        <strain evidence="6 7">SRW20</strain>
    </source>
</reference>
<gene>
    <name evidence="6" type="ORF">CVT26_007482</name>
</gene>
<dbReference type="EMBL" id="NHYE01004867">
    <property type="protein sequence ID" value="PPQ81457.1"/>
    <property type="molecule type" value="Genomic_DNA"/>
</dbReference>
<dbReference type="InterPro" id="IPR029175">
    <property type="entry name" value="EXOC2/Sec5"/>
</dbReference>
<name>A0A409WSJ0_9AGAR</name>
<sequence length="927" mass="103387">MTRLNFHVDQTTLLKAYQLSTLRPQQWEEVDEEFLDQDASVSDADDSHPLHRVEVEDPLGLGGGVSLKDLDVATRATLSITSKSFSPSQFLSTAYPNAAYHDLVLGAENLQRSLDEREESVMNLVEDNLDSFVSVKSAMDSLCTVMRQEILAPETAHATQPLRRHLKCGAEKASQIFLPVLETASKAHKLRTTLGVFERSRFFFNLPSFIMESIDAGKYDLALRDYKKGKYLFENRPNQLLPIASSDPSTQRFQQQQQRRILNRVWSNVEKAMDEMRNVLVSRLQDSGRSVEEHEKTLETLMDLHSSADSAWAYFDSHQANILKKMGSAYEAGADVVKSSLQKNSSSSSSIPAAESLGGQLKLAVHRLETRQSDAVVARSAADATWHALLHLVKSVSSTIINTLPSFWRISKGLIDGKFRKASPHIGFLPYHENDVPNSINSSSDAERSPAQCRSMASDIIGSYVSLLSQALIQQNSLVQSVDGSNPTAQTLPSLFPRNSHSLATAYHLQRIFNEIQDCVTELAALNISDEVSAQLKAFIAALRWNFMDALTQNWVQDAGAFYHLESWITISSKTRSPNSASTPQNSVSTHLLTQFEIFQRHVTTALYRLASDSHHLPLSSVSVKERPAAAVDQAVAQIARGFLDAVYRFLDGLMVLVSDEVQLATFEPPSEFLLEKGASLAESMDLQDPNVRLLVVIANLDFFQKAVIPGMILELENVFGASLAEDMKVLESVIDELDKTLHGAYIKPRVSAIKDKLHFSILGTQVDWCRPGQPYVFELLNYLVEVHAQVCGISPSLLDRTINALLDELAKEISRCFDSVRRFGTRGLLLAVLEMTFIHKSLGRYGRDSRAGRTLEDLYTKQVPKKYVPSPSDHDFQTAFEAMQKVLSESRRATDIQFLCFRKSSTKEKNGTLTDVIKVKNKNKVD</sequence>
<dbReference type="PANTHER" id="PTHR13043">
    <property type="entry name" value="EXOCYST COMPLEX COMPONENT SEC5"/>
    <property type="match status" value="1"/>
</dbReference>
<dbReference type="OrthoDB" id="26242at2759"/>
<feature type="domain" description="Exocyst complex component EXOC2/Sec5 N-terminal" evidence="5">
    <location>
        <begin position="56"/>
        <end position="902"/>
    </location>
</feature>
<evidence type="ECO:0000313" key="6">
    <source>
        <dbReference type="EMBL" id="PPQ81457.1"/>
    </source>
</evidence>
<accession>A0A409WSJ0</accession>
<evidence type="ECO:0000259" key="5">
    <source>
        <dbReference type="Pfam" id="PF15469"/>
    </source>
</evidence>
<comment type="similarity">
    <text evidence="1 4">Belongs to the SEC5 family.</text>
</comment>
<dbReference type="Pfam" id="PF15469">
    <property type="entry name" value="Sec5"/>
    <property type="match status" value="1"/>
</dbReference>
<protein>
    <recommendedName>
        <fullName evidence="4">Exocyst complex component SEC5</fullName>
    </recommendedName>
</protein>
<proteinExistence type="inferred from homology"/>
<evidence type="ECO:0000256" key="4">
    <source>
        <dbReference type="RuleBase" id="RU365069"/>
    </source>
</evidence>
<evidence type="ECO:0000256" key="3">
    <source>
        <dbReference type="ARBA" id="ARBA00022483"/>
    </source>
</evidence>
<keyword evidence="3 4" id="KW-0268">Exocytosis</keyword>
<dbReference type="GO" id="GO:0006887">
    <property type="term" value="P:exocytosis"/>
    <property type="evidence" value="ECO:0007669"/>
    <property type="project" value="UniProtKB-KW"/>
</dbReference>
<keyword evidence="7" id="KW-1185">Reference proteome</keyword>
<keyword evidence="4" id="KW-0653">Protein transport</keyword>
<evidence type="ECO:0000256" key="1">
    <source>
        <dbReference type="ARBA" id="ARBA00010578"/>
    </source>
</evidence>